<proteinExistence type="predicted"/>
<reference evidence="1" key="2">
    <citation type="submission" date="2020-11" db="EMBL/GenBank/DDBJ databases">
        <authorList>
            <person name="McCartney M.A."/>
            <person name="Auch B."/>
            <person name="Kono T."/>
            <person name="Mallez S."/>
            <person name="Becker A."/>
            <person name="Gohl D.M."/>
            <person name="Silverstein K.A.T."/>
            <person name="Koren S."/>
            <person name="Bechman K.B."/>
            <person name="Herman A."/>
            <person name="Abrahante J.E."/>
            <person name="Garbe J."/>
        </authorList>
    </citation>
    <scope>NUCLEOTIDE SEQUENCE</scope>
    <source>
        <strain evidence="1">Duluth1</strain>
        <tissue evidence="1">Whole animal</tissue>
    </source>
</reference>
<sequence>MEDNLYNHDNFDMLYEAINSPSQEVSISEIQPTTCTYTASRLPSSERSFSVPSPPQFVGIPLHDEFQITSQCCCDKVDKLHQQLQTNFQNLEMAINQSTTRMLEALSQSLRYQQQLCQTFGENPNNQKVEQFVIEMSDIAKKIWKK</sequence>
<evidence type="ECO:0000313" key="1">
    <source>
        <dbReference type="EMBL" id="KAH3721398.1"/>
    </source>
</evidence>
<organism evidence="1 2">
    <name type="scientific">Dreissena polymorpha</name>
    <name type="common">Zebra mussel</name>
    <name type="synonym">Mytilus polymorpha</name>
    <dbReference type="NCBI Taxonomy" id="45954"/>
    <lineage>
        <taxon>Eukaryota</taxon>
        <taxon>Metazoa</taxon>
        <taxon>Spiralia</taxon>
        <taxon>Lophotrochozoa</taxon>
        <taxon>Mollusca</taxon>
        <taxon>Bivalvia</taxon>
        <taxon>Autobranchia</taxon>
        <taxon>Heteroconchia</taxon>
        <taxon>Euheterodonta</taxon>
        <taxon>Imparidentia</taxon>
        <taxon>Neoheterodontei</taxon>
        <taxon>Myida</taxon>
        <taxon>Dreissenoidea</taxon>
        <taxon>Dreissenidae</taxon>
        <taxon>Dreissena</taxon>
    </lineage>
</organism>
<dbReference type="Proteomes" id="UP000828390">
    <property type="component" value="Unassembled WGS sequence"/>
</dbReference>
<dbReference type="AlphaFoldDB" id="A0A9D4HL20"/>
<gene>
    <name evidence="1" type="ORF">DPMN_064321</name>
</gene>
<accession>A0A9D4HL20</accession>
<keyword evidence="2" id="KW-1185">Reference proteome</keyword>
<name>A0A9D4HL20_DREPO</name>
<dbReference type="EMBL" id="JAIWYP010000013">
    <property type="protein sequence ID" value="KAH3721398.1"/>
    <property type="molecule type" value="Genomic_DNA"/>
</dbReference>
<reference evidence="1" key="1">
    <citation type="journal article" date="2019" name="bioRxiv">
        <title>The Genome of the Zebra Mussel, Dreissena polymorpha: A Resource for Invasive Species Research.</title>
        <authorList>
            <person name="McCartney M.A."/>
            <person name="Auch B."/>
            <person name="Kono T."/>
            <person name="Mallez S."/>
            <person name="Zhang Y."/>
            <person name="Obille A."/>
            <person name="Becker A."/>
            <person name="Abrahante J.E."/>
            <person name="Garbe J."/>
            <person name="Badalamenti J.P."/>
            <person name="Herman A."/>
            <person name="Mangelson H."/>
            <person name="Liachko I."/>
            <person name="Sullivan S."/>
            <person name="Sone E.D."/>
            <person name="Koren S."/>
            <person name="Silverstein K.A.T."/>
            <person name="Beckman K.B."/>
            <person name="Gohl D.M."/>
        </authorList>
    </citation>
    <scope>NUCLEOTIDE SEQUENCE</scope>
    <source>
        <strain evidence="1">Duluth1</strain>
        <tissue evidence="1">Whole animal</tissue>
    </source>
</reference>
<evidence type="ECO:0000313" key="2">
    <source>
        <dbReference type="Proteomes" id="UP000828390"/>
    </source>
</evidence>
<comment type="caution">
    <text evidence="1">The sequence shown here is derived from an EMBL/GenBank/DDBJ whole genome shotgun (WGS) entry which is preliminary data.</text>
</comment>
<protein>
    <submittedName>
        <fullName evidence="1">Uncharacterized protein</fullName>
    </submittedName>
</protein>